<feature type="transmembrane region" description="Helical" evidence="2">
    <location>
        <begin position="21"/>
        <end position="46"/>
    </location>
</feature>
<accession>A0ABW1T5Y6</accession>
<keyword evidence="5" id="KW-1185">Reference proteome</keyword>
<evidence type="ECO:0000313" key="4">
    <source>
        <dbReference type="EMBL" id="MFC6239750.1"/>
    </source>
</evidence>
<organism evidence="4 5">
    <name type="scientific">Longivirga aurantiaca</name>
    <dbReference type="NCBI Taxonomy" id="1837743"/>
    <lineage>
        <taxon>Bacteria</taxon>
        <taxon>Bacillati</taxon>
        <taxon>Actinomycetota</taxon>
        <taxon>Actinomycetes</taxon>
        <taxon>Sporichthyales</taxon>
        <taxon>Sporichthyaceae</taxon>
        <taxon>Longivirga</taxon>
    </lineage>
</organism>
<sequence>MSMLSGTVIGPSGGGPRRRRPWATGLLVVLMMAVVFGGTYGAVVLLRGGGNEPGPGSSSSSTPDTCVTVTVTPGAALPEPATVTVNVYNATDRSGLARATADELKAREFGIGAVANDPLGKTVAGVAEIRYGESGLDNAKLLRFYAPKAKLVKDKRTDATVDLVLGEKWKAVAPQKAVDAALAKPVASPGPGCPTPSKPASGTASASPSATPSAS</sequence>
<feature type="domain" description="LytR/CpsA/Psr regulator C-terminal" evidence="3">
    <location>
        <begin position="82"/>
        <end position="169"/>
    </location>
</feature>
<gene>
    <name evidence="4" type="ORF">ACFQGU_17905</name>
</gene>
<dbReference type="Gene3D" id="3.30.70.2390">
    <property type="match status" value="1"/>
</dbReference>
<protein>
    <submittedName>
        <fullName evidence="4">LytR C-terminal domain-containing protein</fullName>
    </submittedName>
</protein>
<dbReference type="RefSeq" id="WP_386769059.1">
    <property type="nucleotide sequence ID" value="NZ_JBHSTI010000071.1"/>
</dbReference>
<reference evidence="5" key="1">
    <citation type="journal article" date="2019" name="Int. J. Syst. Evol. Microbiol.">
        <title>The Global Catalogue of Microorganisms (GCM) 10K type strain sequencing project: providing services to taxonomists for standard genome sequencing and annotation.</title>
        <authorList>
            <consortium name="The Broad Institute Genomics Platform"/>
            <consortium name="The Broad Institute Genome Sequencing Center for Infectious Disease"/>
            <person name="Wu L."/>
            <person name="Ma J."/>
        </authorList>
    </citation>
    <scope>NUCLEOTIDE SEQUENCE [LARGE SCALE GENOMIC DNA]</scope>
    <source>
        <strain evidence="5">CGMCC 4.7317</strain>
    </source>
</reference>
<keyword evidence="2" id="KW-0812">Transmembrane</keyword>
<dbReference type="Proteomes" id="UP001596138">
    <property type="component" value="Unassembled WGS sequence"/>
</dbReference>
<proteinExistence type="predicted"/>
<evidence type="ECO:0000256" key="1">
    <source>
        <dbReference type="SAM" id="MobiDB-lite"/>
    </source>
</evidence>
<name>A0ABW1T5Y6_9ACTN</name>
<evidence type="ECO:0000313" key="5">
    <source>
        <dbReference type="Proteomes" id="UP001596138"/>
    </source>
</evidence>
<feature type="compositionally biased region" description="Low complexity" evidence="1">
    <location>
        <begin position="198"/>
        <end position="215"/>
    </location>
</feature>
<keyword evidence="2" id="KW-1133">Transmembrane helix</keyword>
<evidence type="ECO:0000259" key="3">
    <source>
        <dbReference type="Pfam" id="PF13399"/>
    </source>
</evidence>
<dbReference type="EMBL" id="JBHSTI010000071">
    <property type="protein sequence ID" value="MFC6239750.1"/>
    <property type="molecule type" value="Genomic_DNA"/>
</dbReference>
<comment type="caution">
    <text evidence="4">The sequence shown here is derived from an EMBL/GenBank/DDBJ whole genome shotgun (WGS) entry which is preliminary data.</text>
</comment>
<feature type="region of interest" description="Disordered" evidence="1">
    <location>
        <begin position="184"/>
        <end position="215"/>
    </location>
</feature>
<dbReference type="Pfam" id="PF13399">
    <property type="entry name" value="LytR_C"/>
    <property type="match status" value="1"/>
</dbReference>
<evidence type="ECO:0000256" key="2">
    <source>
        <dbReference type="SAM" id="Phobius"/>
    </source>
</evidence>
<dbReference type="InterPro" id="IPR027381">
    <property type="entry name" value="LytR/CpsA/Psr_C"/>
</dbReference>
<keyword evidence="2" id="KW-0472">Membrane</keyword>